<feature type="domain" description="Bacterial virulence" evidence="2">
    <location>
        <begin position="77"/>
        <end position="265"/>
    </location>
</feature>
<sequence>MKLPSRGRRLLTSGLAAGLVLATVLAMLSLTGALRRWFPELKANVTAWKTTTHLGAPPPSLADLPVLIGHAATPRGLVVILSGNAGWWAIDNVLADRLREAGWSVAGVNSLSLFRFFGGEKSPRDVADVLGRIVEAEGRKDEPVVLLGYSFGADVVAVAYGALRPEIRRRIARVVLIAPSREADYAIGFGLLARSWRDFDPDVAKAILAMPRRQPICIAPQDQAPAETPCTDAAAAGATTLLVAGDHHFNGDYEGLGRAVAQALDIADREGRAVGPTADNRGYPAGDMHAAARPATTVAPQ</sequence>
<organism evidence="3 4">
    <name type="scientific">Labrys wisconsinensis</name>
    <dbReference type="NCBI Taxonomy" id="425677"/>
    <lineage>
        <taxon>Bacteria</taxon>
        <taxon>Pseudomonadati</taxon>
        <taxon>Pseudomonadota</taxon>
        <taxon>Alphaproteobacteria</taxon>
        <taxon>Hyphomicrobiales</taxon>
        <taxon>Xanthobacteraceae</taxon>
        <taxon>Labrys</taxon>
    </lineage>
</organism>
<protein>
    <submittedName>
        <fullName evidence="3">Type IV secretory pathway VirJ component</fullName>
    </submittedName>
</protein>
<proteinExistence type="predicted"/>
<keyword evidence="4" id="KW-1185">Reference proteome</keyword>
<reference evidence="3 4" key="1">
    <citation type="submission" date="2023-07" db="EMBL/GenBank/DDBJ databases">
        <title>Genomic Encyclopedia of Type Strains, Phase IV (KMG-IV): sequencing the most valuable type-strain genomes for metagenomic binning, comparative biology and taxonomic classification.</title>
        <authorList>
            <person name="Goeker M."/>
        </authorList>
    </citation>
    <scope>NUCLEOTIDE SEQUENCE [LARGE SCALE GENOMIC DNA]</scope>
    <source>
        <strain evidence="3 4">DSM 19619</strain>
    </source>
</reference>
<name>A0ABU0JFX0_9HYPH</name>
<dbReference type="Gene3D" id="3.40.50.1820">
    <property type="entry name" value="alpha/beta hydrolase"/>
    <property type="match status" value="1"/>
</dbReference>
<comment type="caution">
    <text evidence="3">The sequence shown here is derived from an EMBL/GenBank/DDBJ whole genome shotgun (WGS) entry which is preliminary data.</text>
</comment>
<evidence type="ECO:0000256" key="1">
    <source>
        <dbReference type="SAM" id="MobiDB-lite"/>
    </source>
</evidence>
<dbReference type="InterPro" id="IPR010333">
    <property type="entry name" value="VirJ"/>
</dbReference>
<accession>A0ABU0JFX0</accession>
<gene>
    <name evidence="3" type="ORF">QO011_005332</name>
</gene>
<dbReference type="Proteomes" id="UP001242480">
    <property type="component" value="Unassembled WGS sequence"/>
</dbReference>
<dbReference type="RefSeq" id="WP_307278925.1">
    <property type="nucleotide sequence ID" value="NZ_JAUSVX010000011.1"/>
</dbReference>
<feature type="region of interest" description="Disordered" evidence="1">
    <location>
        <begin position="273"/>
        <end position="301"/>
    </location>
</feature>
<dbReference type="SUPFAM" id="SSF53474">
    <property type="entry name" value="alpha/beta-Hydrolases"/>
    <property type="match status" value="1"/>
</dbReference>
<evidence type="ECO:0000259" key="2">
    <source>
        <dbReference type="Pfam" id="PF06057"/>
    </source>
</evidence>
<dbReference type="InterPro" id="IPR029058">
    <property type="entry name" value="AB_hydrolase_fold"/>
</dbReference>
<dbReference type="Pfam" id="PF06057">
    <property type="entry name" value="VirJ"/>
    <property type="match status" value="1"/>
</dbReference>
<dbReference type="EMBL" id="JAUSVX010000011">
    <property type="protein sequence ID" value="MDQ0472303.1"/>
    <property type="molecule type" value="Genomic_DNA"/>
</dbReference>
<evidence type="ECO:0000313" key="3">
    <source>
        <dbReference type="EMBL" id="MDQ0472303.1"/>
    </source>
</evidence>
<evidence type="ECO:0000313" key="4">
    <source>
        <dbReference type="Proteomes" id="UP001242480"/>
    </source>
</evidence>